<keyword evidence="4" id="KW-1185">Reference proteome</keyword>
<evidence type="ECO:0000256" key="1">
    <source>
        <dbReference type="SAM" id="Phobius"/>
    </source>
</evidence>
<feature type="domain" description="Flavinylation-associated cytochrome" evidence="2">
    <location>
        <begin position="11"/>
        <end position="75"/>
    </location>
</feature>
<evidence type="ECO:0000259" key="2">
    <source>
        <dbReference type="Pfam" id="PF14358"/>
    </source>
</evidence>
<reference evidence="3 4" key="1">
    <citation type="submission" date="2021-08" db="EMBL/GenBank/DDBJ databases">
        <title>Thermococcus onnuriiensis IOH2.</title>
        <authorList>
            <person name="Park Y.-J."/>
        </authorList>
    </citation>
    <scope>NUCLEOTIDE SEQUENCE [LARGE SCALE GENOMIC DNA]</scope>
    <source>
        <strain evidence="3 4">IOH2</strain>
    </source>
</reference>
<name>A0A9E7M7T3_9EURY</name>
<dbReference type="AlphaFoldDB" id="A0A9E7M7T3"/>
<dbReference type="KEGG" id="thei:K1720_05495"/>
<gene>
    <name evidence="3" type="ORF">K1720_05495</name>
</gene>
<dbReference type="Proteomes" id="UP001056425">
    <property type="component" value="Chromosome"/>
</dbReference>
<evidence type="ECO:0000313" key="4">
    <source>
        <dbReference type="Proteomes" id="UP001056425"/>
    </source>
</evidence>
<keyword evidence="1" id="KW-0472">Membrane</keyword>
<feature type="transmembrane region" description="Helical" evidence="1">
    <location>
        <begin position="52"/>
        <end position="74"/>
    </location>
</feature>
<keyword evidence="1" id="KW-1133">Transmembrane helix</keyword>
<organism evidence="3 4">
    <name type="scientific">Thermococcus argininiproducens</name>
    <dbReference type="NCBI Taxonomy" id="2866384"/>
    <lineage>
        <taxon>Archaea</taxon>
        <taxon>Methanobacteriati</taxon>
        <taxon>Methanobacteriota</taxon>
        <taxon>Thermococci</taxon>
        <taxon>Thermococcales</taxon>
        <taxon>Thermococcaceae</taxon>
        <taxon>Thermococcus</taxon>
    </lineage>
</organism>
<protein>
    <submittedName>
        <fullName evidence="3">DUF4405 domain-containing protein</fullName>
    </submittedName>
</protein>
<accession>A0A9E7M7T3</accession>
<dbReference type="InterPro" id="IPR025517">
    <property type="entry name" value="DUF4405"/>
</dbReference>
<feature type="transmembrane region" description="Helical" evidence="1">
    <location>
        <begin position="12"/>
        <end position="32"/>
    </location>
</feature>
<dbReference type="RefSeq" id="WP_251947318.1">
    <property type="nucleotide sequence ID" value="NZ_CP080572.1"/>
</dbReference>
<proteinExistence type="predicted"/>
<keyword evidence="1" id="KW-0812">Transmembrane</keyword>
<dbReference type="GeneID" id="72777779"/>
<evidence type="ECO:0000313" key="3">
    <source>
        <dbReference type="EMBL" id="USG99011.1"/>
    </source>
</evidence>
<feature type="transmembrane region" description="Helical" evidence="1">
    <location>
        <begin position="95"/>
        <end position="119"/>
    </location>
</feature>
<sequence>MKVPRWIRPTIDVLLTIDFIVAALSGIALYFAPSGRIAEVTGWTFLGISRALWDALHIYFGIAMVPLVGIHILVNLAPLVNQVKAMVRDRKTKSINVKATLGLILVVMVLIGGATAYTWNSIEGEDDTSEISYEDTSTTVSYDNTTIEITGPMLKSYTLEQIAQLYDVPADELIRVLKEDYDVEAQADELLESIEIKNELDREVFKEMLAEAIIKAKTRGNFG</sequence>
<dbReference type="Pfam" id="PF14358">
    <property type="entry name" value="DUF4405"/>
    <property type="match status" value="1"/>
</dbReference>
<dbReference type="EMBL" id="CP080572">
    <property type="protein sequence ID" value="USG99011.1"/>
    <property type="molecule type" value="Genomic_DNA"/>
</dbReference>